<accession>A0A7I4YL46</accession>
<dbReference type="Proteomes" id="UP000025227">
    <property type="component" value="Unplaced"/>
</dbReference>
<proteinExistence type="predicted"/>
<protein>
    <submittedName>
        <fullName evidence="2">Secreted protein</fullName>
    </submittedName>
</protein>
<evidence type="ECO:0000313" key="2">
    <source>
        <dbReference type="WBParaSite" id="HCON_00107350-00001"/>
    </source>
</evidence>
<keyword evidence="1" id="KW-1185">Reference proteome</keyword>
<reference evidence="2" key="1">
    <citation type="submission" date="2020-12" db="UniProtKB">
        <authorList>
            <consortium name="WormBaseParasite"/>
        </authorList>
    </citation>
    <scope>IDENTIFICATION</scope>
    <source>
        <strain evidence="2">MHco3</strain>
    </source>
</reference>
<dbReference type="AlphaFoldDB" id="A0A7I4YL46"/>
<organism evidence="1 2">
    <name type="scientific">Haemonchus contortus</name>
    <name type="common">Barber pole worm</name>
    <dbReference type="NCBI Taxonomy" id="6289"/>
    <lineage>
        <taxon>Eukaryota</taxon>
        <taxon>Metazoa</taxon>
        <taxon>Ecdysozoa</taxon>
        <taxon>Nematoda</taxon>
        <taxon>Chromadorea</taxon>
        <taxon>Rhabditida</taxon>
        <taxon>Rhabditina</taxon>
        <taxon>Rhabditomorpha</taxon>
        <taxon>Strongyloidea</taxon>
        <taxon>Trichostrongylidae</taxon>
        <taxon>Haemonchus</taxon>
    </lineage>
</organism>
<name>A0A7I4YL46_HAECO</name>
<sequence>MKELSSACKTWWCCRGLATKGGAAHEAWTHGAVCLEVSCAAHETGIHGAASLDDMMELSSACKTWWCCRVLATKGGAAHETEPHGAAFLEVRTI</sequence>
<dbReference type="WBParaSite" id="HCON_00107350-00001">
    <property type="protein sequence ID" value="HCON_00107350-00001"/>
    <property type="gene ID" value="HCON_00107350"/>
</dbReference>
<evidence type="ECO:0000313" key="1">
    <source>
        <dbReference type="Proteomes" id="UP000025227"/>
    </source>
</evidence>